<evidence type="ECO:0000259" key="5">
    <source>
        <dbReference type="PROSITE" id="PS51379"/>
    </source>
</evidence>
<feature type="domain" description="4Fe-4S" evidence="6">
    <location>
        <begin position="364"/>
        <end position="422"/>
    </location>
</feature>
<dbReference type="SUPFAM" id="SSF53920">
    <property type="entry name" value="Fe-only hydrogenase"/>
    <property type="match status" value="1"/>
</dbReference>
<dbReference type="Gene3D" id="3.30.70.20">
    <property type="match status" value="1"/>
</dbReference>
<evidence type="ECO:0000313" key="8">
    <source>
        <dbReference type="Proteomes" id="UP000199208"/>
    </source>
</evidence>
<dbReference type="InterPro" id="IPR007202">
    <property type="entry name" value="4Fe-4S_dom"/>
</dbReference>
<sequence length="422" mass="47003">MEKFLHSVILERDYCNGCTYCLDRCPTQAIRVREGKAEIMTERCIDCGMCIKVCPYNAKGAQSDSLEMLKNYKYNIALPAISIYGQFGLEYDINKVMNGLYELGFDFVFDVAYAADLITQIQKKRVGEEGHPKPLISVYCPAVIRLIQMRFPTLIDHISRLESPGEVAARIARKKVEAMTGLPQEDIGVFYLTECPAKITSIRKPIGIAKSQINGAISLEAVYTKLLRMYDDIQVVQQISKCSGKGVGWGMVGGQSYAMGSEDYLAVDGIDEVIKVLEQLELGKLNDIDFFEGYACVTGCVGGPLNPENPFIAKGRIRRLSAKYPQEVSMEAFGEITERMLEWDEDIEPLPVMKLDSDFKVALEKLSKIEALYHMLPGIDCGACGSPTCRALAEDIVMGRATLADCVVRKNSERKNNDSEER</sequence>
<dbReference type="SUPFAM" id="SSF54862">
    <property type="entry name" value="4Fe-4S ferredoxins"/>
    <property type="match status" value="1"/>
</dbReference>
<gene>
    <name evidence="7" type="ORF">SAMN03080599_02421</name>
</gene>
<reference evidence="7 8" key="1">
    <citation type="submission" date="2016-10" db="EMBL/GenBank/DDBJ databases">
        <authorList>
            <person name="de Groot N.N."/>
        </authorList>
    </citation>
    <scope>NUCLEOTIDE SEQUENCE [LARGE SCALE GENOMIC DNA]</scope>
    <source>
        <strain evidence="7 8">DSM 2784</strain>
    </source>
</reference>
<evidence type="ECO:0000259" key="6">
    <source>
        <dbReference type="PROSITE" id="PS51656"/>
    </source>
</evidence>
<keyword evidence="3" id="KW-0408">Iron</keyword>
<dbReference type="PROSITE" id="PS51379">
    <property type="entry name" value="4FE4S_FER_2"/>
    <property type="match status" value="2"/>
</dbReference>
<dbReference type="RefSeq" id="WP_092591861.1">
    <property type="nucleotide sequence ID" value="NZ_FMWL01000014.1"/>
</dbReference>
<keyword evidence="1" id="KW-0004">4Fe-4S</keyword>
<evidence type="ECO:0000256" key="4">
    <source>
        <dbReference type="ARBA" id="ARBA00023014"/>
    </source>
</evidence>
<protein>
    <submittedName>
        <fullName evidence="7">Iron only hydrogenase large subunit, C-terminal domain</fullName>
    </submittedName>
</protein>
<dbReference type="Pfam" id="PF04060">
    <property type="entry name" value="FeS"/>
    <property type="match status" value="1"/>
</dbReference>
<dbReference type="Pfam" id="PF02906">
    <property type="entry name" value="Fe_hyd_lg_C"/>
    <property type="match status" value="2"/>
</dbReference>
<evidence type="ECO:0000256" key="2">
    <source>
        <dbReference type="ARBA" id="ARBA00022723"/>
    </source>
</evidence>
<dbReference type="InterPro" id="IPR017900">
    <property type="entry name" value="4Fe4S_Fe_S_CS"/>
</dbReference>
<dbReference type="GO" id="GO:0046872">
    <property type="term" value="F:metal ion binding"/>
    <property type="evidence" value="ECO:0007669"/>
    <property type="project" value="UniProtKB-KW"/>
</dbReference>
<keyword evidence="4" id="KW-0411">Iron-sulfur</keyword>
<dbReference type="STRING" id="1120920.SAMN03080599_02421"/>
<dbReference type="OrthoDB" id="9798098at2"/>
<proteinExistence type="predicted"/>
<feature type="domain" description="4Fe-4S ferredoxin-type" evidence="5">
    <location>
        <begin position="35"/>
        <end position="64"/>
    </location>
</feature>
<keyword evidence="2" id="KW-0479">Metal-binding</keyword>
<evidence type="ECO:0000313" key="7">
    <source>
        <dbReference type="EMBL" id="SCZ80741.1"/>
    </source>
</evidence>
<dbReference type="Pfam" id="PF13237">
    <property type="entry name" value="Fer4_10"/>
    <property type="match status" value="1"/>
</dbReference>
<evidence type="ECO:0000256" key="1">
    <source>
        <dbReference type="ARBA" id="ARBA00022485"/>
    </source>
</evidence>
<dbReference type="AlphaFoldDB" id="A0A1G5S4R6"/>
<dbReference type="PROSITE" id="PS00198">
    <property type="entry name" value="4FE4S_FER_1"/>
    <property type="match status" value="1"/>
</dbReference>
<dbReference type="InterPro" id="IPR004108">
    <property type="entry name" value="Fe_hydrogenase_lsu_C"/>
</dbReference>
<accession>A0A1G5S4R6</accession>
<name>A0A1G5S4R6_9FIRM</name>
<dbReference type="Gene3D" id="3.40.950.10">
    <property type="entry name" value="Fe-only Hydrogenase (Larger Subunit), Chain L, domain 3"/>
    <property type="match status" value="1"/>
</dbReference>
<dbReference type="Gene3D" id="1.10.15.40">
    <property type="entry name" value="Electron transport complex subunit B, putative Fe-S cluster"/>
    <property type="match status" value="1"/>
</dbReference>
<organism evidence="7 8">
    <name type="scientific">Acidaminobacter hydrogenoformans DSM 2784</name>
    <dbReference type="NCBI Taxonomy" id="1120920"/>
    <lineage>
        <taxon>Bacteria</taxon>
        <taxon>Bacillati</taxon>
        <taxon>Bacillota</taxon>
        <taxon>Clostridia</taxon>
        <taxon>Peptostreptococcales</taxon>
        <taxon>Acidaminobacteraceae</taxon>
        <taxon>Acidaminobacter</taxon>
    </lineage>
</organism>
<dbReference type="GO" id="GO:0051539">
    <property type="term" value="F:4 iron, 4 sulfur cluster binding"/>
    <property type="evidence" value="ECO:0007669"/>
    <property type="project" value="UniProtKB-KW"/>
</dbReference>
<dbReference type="InterPro" id="IPR017896">
    <property type="entry name" value="4Fe4S_Fe-S-bd"/>
</dbReference>
<dbReference type="EMBL" id="FMWL01000014">
    <property type="protein sequence ID" value="SCZ80741.1"/>
    <property type="molecule type" value="Genomic_DNA"/>
</dbReference>
<dbReference type="PANTHER" id="PTHR43560">
    <property type="entry name" value="ION-TRANSLOCATING OXIDOREDUCTASE COMPLEX SUBUNIT B"/>
    <property type="match status" value="1"/>
</dbReference>
<keyword evidence="8" id="KW-1185">Reference proteome</keyword>
<dbReference type="InterPro" id="IPR009016">
    <property type="entry name" value="Fe_hydrogenase"/>
</dbReference>
<evidence type="ECO:0000256" key="3">
    <source>
        <dbReference type="ARBA" id="ARBA00023004"/>
    </source>
</evidence>
<feature type="domain" description="4Fe-4S ferredoxin-type" evidence="5">
    <location>
        <begin position="6"/>
        <end position="34"/>
    </location>
</feature>
<dbReference type="PANTHER" id="PTHR43560:SF1">
    <property type="entry name" value="ION-TRANSLOCATING OXIDOREDUCTASE COMPLEX SUBUNIT B"/>
    <property type="match status" value="1"/>
</dbReference>
<dbReference type="PROSITE" id="PS51656">
    <property type="entry name" value="4FE4S"/>
    <property type="match status" value="1"/>
</dbReference>
<dbReference type="Proteomes" id="UP000199208">
    <property type="component" value="Unassembled WGS sequence"/>
</dbReference>
<dbReference type="InterPro" id="IPR050395">
    <property type="entry name" value="4Fe4S_Ferredoxin_RnfB"/>
</dbReference>